<evidence type="ECO:0000259" key="3">
    <source>
        <dbReference type="PROSITE" id="PS50977"/>
    </source>
</evidence>
<dbReference type="Gene3D" id="1.10.357.10">
    <property type="entry name" value="Tetracycline Repressor, domain 2"/>
    <property type="match status" value="1"/>
</dbReference>
<proteinExistence type="predicted"/>
<dbReference type="InterPro" id="IPR001647">
    <property type="entry name" value="HTH_TetR"/>
</dbReference>
<dbReference type="EMBL" id="JBHSSK010000009">
    <property type="protein sequence ID" value="MFC6206559.1"/>
    <property type="molecule type" value="Genomic_DNA"/>
</dbReference>
<gene>
    <name evidence="4" type="ORF">ACFP1G_03570</name>
</gene>
<keyword evidence="5" id="KW-1185">Reference proteome</keyword>
<dbReference type="InterPro" id="IPR009057">
    <property type="entry name" value="Homeodomain-like_sf"/>
</dbReference>
<evidence type="ECO:0000313" key="4">
    <source>
        <dbReference type="EMBL" id="MFC6206559.1"/>
    </source>
</evidence>
<comment type="caution">
    <text evidence="4">The sequence shown here is derived from an EMBL/GenBank/DDBJ whole genome shotgun (WGS) entry which is preliminary data.</text>
</comment>
<sequence>MTLSKVAQKLNITHPALYKHFKNKDELWTAVLINWFNSEVFQKIDLTTDSDPKLVLKNWLWQFINLKRQIANTDAKMFALNTKYIDERPLVLRDMLQDSYAKINTIMDYDPQNNLKAEAIMSAFAVFTAPSFKETWNSPDYEERFNAIWMLIEPSL</sequence>
<evidence type="ECO:0000256" key="1">
    <source>
        <dbReference type="ARBA" id="ARBA00023125"/>
    </source>
</evidence>
<evidence type="ECO:0000256" key="2">
    <source>
        <dbReference type="PROSITE-ProRule" id="PRU00335"/>
    </source>
</evidence>
<feature type="DNA-binding region" description="H-T-H motif" evidence="2">
    <location>
        <begin position="2"/>
        <end position="21"/>
    </location>
</feature>
<evidence type="ECO:0000313" key="5">
    <source>
        <dbReference type="Proteomes" id="UP001596254"/>
    </source>
</evidence>
<feature type="domain" description="HTH tetR-type" evidence="3">
    <location>
        <begin position="1"/>
        <end position="39"/>
    </location>
</feature>
<name>A0ABW1SPW7_9LACO</name>
<dbReference type="SUPFAM" id="SSF46689">
    <property type="entry name" value="Homeodomain-like"/>
    <property type="match status" value="1"/>
</dbReference>
<dbReference type="RefSeq" id="WP_263853477.1">
    <property type="nucleotide sequence ID" value="NZ_JBHSSK010000009.1"/>
</dbReference>
<dbReference type="Pfam" id="PF00440">
    <property type="entry name" value="TetR_N"/>
    <property type="match status" value="1"/>
</dbReference>
<protein>
    <submittedName>
        <fullName evidence="4">TetR/AcrR family transcriptional regulator</fullName>
    </submittedName>
</protein>
<dbReference type="Proteomes" id="UP001596254">
    <property type="component" value="Unassembled WGS sequence"/>
</dbReference>
<reference evidence="5" key="1">
    <citation type="journal article" date="2019" name="Int. J. Syst. Evol. Microbiol.">
        <title>The Global Catalogue of Microorganisms (GCM) 10K type strain sequencing project: providing services to taxonomists for standard genome sequencing and annotation.</title>
        <authorList>
            <consortium name="The Broad Institute Genomics Platform"/>
            <consortium name="The Broad Institute Genome Sequencing Center for Infectious Disease"/>
            <person name="Wu L."/>
            <person name="Ma J."/>
        </authorList>
    </citation>
    <scope>NUCLEOTIDE SEQUENCE [LARGE SCALE GENOMIC DNA]</scope>
    <source>
        <strain evidence="5">CCM 8905</strain>
    </source>
</reference>
<organism evidence="4 5">
    <name type="scientific">Levilactobacillus tongjiangensis</name>
    <dbReference type="NCBI Taxonomy" id="2486023"/>
    <lineage>
        <taxon>Bacteria</taxon>
        <taxon>Bacillati</taxon>
        <taxon>Bacillota</taxon>
        <taxon>Bacilli</taxon>
        <taxon>Lactobacillales</taxon>
        <taxon>Lactobacillaceae</taxon>
        <taxon>Levilactobacillus</taxon>
    </lineage>
</organism>
<keyword evidence="1 2" id="KW-0238">DNA-binding</keyword>
<accession>A0ABW1SPW7</accession>
<dbReference type="PROSITE" id="PS50977">
    <property type="entry name" value="HTH_TETR_2"/>
    <property type="match status" value="1"/>
</dbReference>